<organism evidence="2 3">
    <name type="scientific">Marasmiellus scandens</name>
    <dbReference type="NCBI Taxonomy" id="2682957"/>
    <lineage>
        <taxon>Eukaryota</taxon>
        <taxon>Fungi</taxon>
        <taxon>Dikarya</taxon>
        <taxon>Basidiomycota</taxon>
        <taxon>Agaricomycotina</taxon>
        <taxon>Agaricomycetes</taxon>
        <taxon>Agaricomycetidae</taxon>
        <taxon>Agaricales</taxon>
        <taxon>Marasmiineae</taxon>
        <taxon>Omphalotaceae</taxon>
        <taxon>Marasmiellus</taxon>
    </lineage>
</organism>
<dbReference type="EMBL" id="JBANRG010000001">
    <property type="protein sequence ID" value="KAK7473280.1"/>
    <property type="molecule type" value="Genomic_DNA"/>
</dbReference>
<evidence type="ECO:0000313" key="2">
    <source>
        <dbReference type="EMBL" id="KAK7473280.1"/>
    </source>
</evidence>
<sequence length="189" mass="21031">MSTDGVIEFLGVEGNCPSVLSLHGIDFSNAGVDDSTGEGNQQNDNRSDTKASSQGPKKRVKGLNTKEQRKGNVDDKERDQDNDMHMEARHLAQSEPSHDRTMEGPTTSPTGGSDEYPVEYPLFPDNKQSQVVADVHLPVALPDYYRADYDELMHSSYLNSEEEVCAEEIYLSGPHLQQSNVFDRGVYDY</sequence>
<dbReference type="Proteomes" id="UP001498398">
    <property type="component" value="Unassembled WGS sequence"/>
</dbReference>
<accession>A0ABR1K6X0</accession>
<name>A0ABR1K6X0_9AGAR</name>
<reference evidence="2 3" key="1">
    <citation type="submission" date="2024-01" db="EMBL/GenBank/DDBJ databases">
        <title>A draft genome for the cacao thread blight pathogen Marasmiellus scandens.</title>
        <authorList>
            <person name="Baruah I.K."/>
            <person name="Leung J."/>
            <person name="Bukari Y."/>
            <person name="Amoako-Attah I."/>
            <person name="Meinhardt L.W."/>
            <person name="Bailey B.A."/>
            <person name="Cohen S.P."/>
        </authorList>
    </citation>
    <scope>NUCLEOTIDE SEQUENCE [LARGE SCALE GENOMIC DNA]</scope>
    <source>
        <strain evidence="2 3">GH-19</strain>
    </source>
</reference>
<feature type="compositionally biased region" description="Polar residues" evidence="1">
    <location>
        <begin position="37"/>
        <end position="55"/>
    </location>
</feature>
<comment type="caution">
    <text evidence="2">The sequence shown here is derived from an EMBL/GenBank/DDBJ whole genome shotgun (WGS) entry which is preliminary data.</text>
</comment>
<protein>
    <submittedName>
        <fullName evidence="2">Uncharacterized protein</fullName>
    </submittedName>
</protein>
<feature type="compositionally biased region" description="Basic and acidic residues" evidence="1">
    <location>
        <begin position="64"/>
        <end position="102"/>
    </location>
</feature>
<evidence type="ECO:0000256" key="1">
    <source>
        <dbReference type="SAM" id="MobiDB-lite"/>
    </source>
</evidence>
<evidence type="ECO:0000313" key="3">
    <source>
        <dbReference type="Proteomes" id="UP001498398"/>
    </source>
</evidence>
<keyword evidence="3" id="KW-1185">Reference proteome</keyword>
<proteinExistence type="predicted"/>
<feature type="region of interest" description="Disordered" evidence="1">
    <location>
        <begin position="31"/>
        <end position="115"/>
    </location>
</feature>
<gene>
    <name evidence="2" type="ORF">VKT23_001377</name>
</gene>